<feature type="chain" id="PRO_5021271277" evidence="3">
    <location>
        <begin position="24"/>
        <end position="692"/>
    </location>
</feature>
<dbReference type="InterPro" id="IPR029058">
    <property type="entry name" value="AB_hydrolase_fold"/>
</dbReference>
<keyword evidence="2" id="KW-0645">Protease</keyword>
<name>A0A501XLT1_9SPHN</name>
<keyword evidence="2" id="KW-0720">Serine protease</keyword>
<keyword evidence="6" id="KW-1185">Reference proteome</keyword>
<evidence type="ECO:0000256" key="2">
    <source>
        <dbReference type="ARBA" id="ARBA00022825"/>
    </source>
</evidence>
<dbReference type="InterPro" id="IPR001375">
    <property type="entry name" value="Peptidase_S9_cat"/>
</dbReference>
<dbReference type="PANTHER" id="PTHR42776">
    <property type="entry name" value="SERINE PEPTIDASE S9 FAMILY MEMBER"/>
    <property type="match status" value="1"/>
</dbReference>
<evidence type="ECO:0000259" key="4">
    <source>
        <dbReference type="PROSITE" id="PS50020"/>
    </source>
</evidence>
<sequence>MKILVAALLAAAAVPAFTTPAVAAAPATLPFQPADLYDLAMVVSPSVSPDGTRVLFTRVTFDRTLDRRMGELWLAHLDSSGKIVDKRLLVARDVSPRQAAWSPDGSRIAYVAQVLGKPQIHVLALTDGVGKPLTSGETNPSQPAWSPDGRRIAYVGRIDAKPVTIPGLPEKPKGTDSAPDAKIISDLFWRADGAGEIKPGATHLFVADAATGTITQLTTGDTDKVNDDGGLAWTGDGRALIAPFTADPINGPREIDLYLYEAKVGEGGKVWPPVQLTNRPGSEYDPAVSPDGKTVAFLGSPASDQFYDMPELWTTGVTPGSPITHVSKALDRPVASMDWAADSRSLAILYNDEGTQRIARIDAATGATSILVPSVGGTRLYLPSSGGQASCVKQICAFTSPLTDRPAGLGIASATTQTDSLDFNAAWAATRKAARIEALEVASRADGKRVQGWIAFPPDFDPKKRYPVILDIHGGPNSDYGPFFSVTHSLYAAAGYLVLYTNPRGSIGYGNAFANAITNAYPGQDHDDLMTMVDVLAKRPYADARNLFIGGGSGGGVLTLWAIGKEPDKFRAAVALRPVVDWTNQVTTSDGTSYFMKHWMGATPWEKPELYFNRSVFSLAGQIKTPTLLITGENDYRTPIAQTEQMFGALKLRGVEAEMIRLPGAGHGMGRPSQWLQSVLAPIDWFNQRKAK</sequence>
<keyword evidence="1" id="KW-0378">Hydrolase</keyword>
<dbReference type="Proteomes" id="UP000319897">
    <property type="component" value="Unassembled WGS sequence"/>
</dbReference>
<dbReference type="PROSITE" id="PS50020">
    <property type="entry name" value="WW_DOMAIN_2"/>
    <property type="match status" value="1"/>
</dbReference>
<dbReference type="SUPFAM" id="SSF82171">
    <property type="entry name" value="DPP6 N-terminal domain-like"/>
    <property type="match status" value="1"/>
</dbReference>
<comment type="caution">
    <text evidence="5">The sequence shown here is derived from an EMBL/GenBank/DDBJ whole genome shotgun (WGS) entry which is preliminary data.</text>
</comment>
<dbReference type="InterPro" id="IPR001202">
    <property type="entry name" value="WW_dom"/>
</dbReference>
<evidence type="ECO:0000313" key="5">
    <source>
        <dbReference type="EMBL" id="TPE61389.1"/>
    </source>
</evidence>
<dbReference type="GO" id="GO:0004252">
    <property type="term" value="F:serine-type endopeptidase activity"/>
    <property type="evidence" value="ECO:0007669"/>
    <property type="project" value="TreeGrafter"/>
</dbReference>
<reference evidence="5 6" key="1">
    <citation type="submission" date="2019-06" db="EMBL/GenBank/DDBJ databases">
        <authorList>
            <person name="Lee I."/>
            <person name="Jang G.I."/>
            <person name="Hwang C.Y."/>
        </authorList>
    </citation>
    <scope>NUCLEOTIDE SEQUENCE [LARGE SCALE GENOMIC DNA]</scope>
    <source>
        <strain evidence="5 6">PAMC 28131</strain>
    </source>
</reference>
<gene>
    <name evidence="5" type="ORF">FJQ54_08570</name>
</gene>
<dbReference type="GO" id="GO:0006508">
    <property type="term" value="P:proteolysis"/>
    <property type="evidence" value="ECO:0007669"/>
    <property type="project" value="InterPro"/>
</dbReference>
<evidence type="ECO:0000256" key="1">
    <source>
        <dbReference type="ARBA" id="ARBA00022801"/>
    </source>
</evidence>
<dbReference type="Pfam" id="PF07676">
    <property type="entry name" value="PD40"/>
    <property type="match status" value="4"/>
</dbReference>
<dbReference type="InterPro" id="IPR011042">
    <property type="entry name" value="6-blade_b-propeller_TolB-like"/>
</dbReference>
<accession>A0A501XLT1</accession>
<protein>
    <submittedName>
        <fullName evidence="5">S9 family peptidase</fullName>
    </submittedName>
</protein>
<dbReference type="AlphaFoldDB" id="A0A501XLT1"/>
<dbReference type="EMBL" id="VFSU01000023">
    <property type="protein sequence ID" value="TPE61389.1"/>
    <property type="molecule type" value="Genomic_DNA"/>
</dbReference>
<proteinExistence type="predicted"/>
<feature type="signal peptide" evidence="3">
    <location>
        <begin position="1"/>
        <end position="23"/>
    </location>
</feature>
<evidence type="ECO:0000256" key="3">
    <source>
        <dbReference type="SAM" id="SignalP"/>
    </source>
</evidence>
<keyword evidence="3" id="KW-0732">Signal</keyword>
<dbReference type="InterPro" id="IPR011659">
    <property type="entry name" value="WD40"/>
</dbReference>
<dbReference type="SUPFAM" id="SSF53474">
    <property type="entry name" value="alpha/beta-Hydrolases"/>
    <property type="match status" value="1"/>
</dbReference>
<evidence type="ECO:0000313" key="6">
    <source>
        <dbReference type="Proteomes" id="UP000319897"/>
    </source>
</evidence>
<dbReference type="PANTHER" id="PTHR42776:SF27">
    <property type="entry name" value="DIPEPTIDYL PEPTIDASE FAMILY MEMBER 6"/>
    <property type="match status" value="1"/>
</dbReference>
<dbReference type="OrthoDB" id="9812921at2"/>
<feature type="domain" description="WW" evidence="4">
    <location>
        <begin position="582"/>
        <end position="610"/>
    </location>
</feature>
<dbReference type="RefSeq" id="WP_140928006.1">
    <property type="nucleotide sequence ID" value="NZ_VFSU01000023.1"/>
</dbReference>
<dbReference type="Gene3D" id="2.120.10.30">
    <property type="entry name" value="TolB, C-terminal domain"/>
    <property type="match status" value="2"/>
</dbReference>
<dbReference type="Pfam" id="PF00326">
    <property type="entry name" value="Peptidase_S9"/>
    <property type="match status" value="1"/>
</dbReference>
<dbReference type="Gene3D" id="3.40.50.1820">
    <property type="entry name" value="alpha/beta hydrolase"/>
    <property type="match status" value="1"/>
</dbReference>
<organism evidence="5 6">
    <name type="scientific">Sandaracinobacter neustonicus</name>
    <dbReference type="NCBI Taxonomy" id="1715348"/>
    <lineage>
        <taxon>Bacteria</taxon>
        <taxon>Pseudomonadati</taxon>
        <taxon>Pseudomonadota</taxon>
        <taxon>Alphaproteobacteria</taxon>
        <taxon>Sphingomonadales</taxon>
        <taxon>Sphingosinicellaceae</taxon>
        <taxon>Sandaracinobacter</taxon>
    </lineage>
</organism>